<dbReference type="Proteomes" id="UP000050501">
    <property type="component" value="Unassembled WGS sequence"/>
</dbReference>
<dbReference type="PANTHER" id="PTHR47297:SF2">
    <property type="entry name" value="OS02G0606800 PROTEIN"/>
    <property type="match status" value="1"/>
</dbReference>
<keyword evidence="4" id="KW-1185">Reference proteome</keyword>
<gene>
    <name evidence="3" type="ORF">ADN01_10590</name>
    <name evidence="2" type="ORF">LSAC_03193</name>
</gene>
<protein>
    <submittedName>
        <fullName evidence="2 3">Nicotinamidase</fullName>
    </submittedName>
</protein>
<organism evidence="2">
    <name type="scientific">Levilinea saccharolytica</name>
    <dbReference type="NCBI Taxonomy" id="229921"/>
    <lineage>
        <taxon>Bacteria</taxon>
        <taxon>Bacillati</taxon>
        <taxon>Chloroflexota</taxon>
        <taxon>Anaerolineae</taxon>
        <taxon>Anaerolineales</taxon>
        <taxon>Anaerolineaceae</taxon>
        <taxon>Levilinea</taxon>
    </lineage>
</organism>
<evidence type="ECO:0000313" key="4">
    <source>
        <dbReference type="Proteomes" id="UP000050501"/>
    </source>
</evidence>
<dbReference type="EMBL" id="LGCM01000038">
    <property type="protein sequence ID" value="KPL80928.1"/>
    <property type="molecule type" value="Genomic_DNA"/>
</dbReference>
<dbReference type="GO" id="GO:0008936">
    <property type="term" value="F:nicotinamidase activity"/>
    <property type="evidence" value="ECO:0007669"/>
    <property type="project" value="InterPro"/>
</dbReference>
<feature type="domain" description="Isochorismatase-like" evidence="1">
    <location>
        <begin position="40"/>
        <end position="202"/>
    </location>
</feature>
<dbReference type="PATRIC" id="fig|229921.5.peg.520"/>
<dbReference type="InterPro" id="IPR044717">
    <property type="entry name" value="NIC1"/>
</dbReference>
<dbReference type="InterPro" id="IPR036380">
    <property type="entry name" value="Isochorismatase-like_sf"/>
</dbReference>
<evidence type="ECO:0000313" key="2">
    <source>
        <dbReference type="EMBL" id="GAP19292.1"/>
    </source>
</evidence>
<dbReference type="GO" id="GO:0019365">
    <property type="term" value="P:pyridine nucleotide salvage"/>
    <property type="evidence" value="ECO:0007669"/>
    <property type="project" value="InterPro"/>
</dbReference>
<dbReference type="STRING" id="229921.ADN01_10590"/>
<proteinExistence type="predicted"/>
<dbReference type="PANTHER" id="PTHR47297">
    <property type="match status" value="1"/>
</dbReference>
<dbReference type="InterPro" id="IPR000868">
    <property type="entry name" value="Isochorismatase-like_dom"/>
</dbReference>
<dbReference type="EMBL" id="DF967975">
    <property type="protein sequence ID" value="GAP19292.1"/>
    <property type="molecule type" value="Genomic_DNA"/>
</dbReference>
<dbReference type="CDD" id="cd00431">
    <property type="entry name" value="cysteine_hydrolases"/>
    <property type="match status" value="1"/>
</dbReference>
<dbReference type="OrthoDB" id="9796485at2"/>
<accession>A0A0M8JQ61</accession>
<reference evidence="2" key="1">
    <citation type="journal article" date="2015" name="Genome Announc.">
        <title>Draft Genome Sequences of Anaerolinea thermolimosa IMO-1, Bellilinea caldifistulae GOMI-1, Leptolinea tardivitalis YMTK-2, Levilinea saccharolytica KIBI-1, Longilinea arvoryzae KOME-1, Previously Described as Members of the Class Anaerolineae (Chloroflexi).</title>
        <authorList>
            <person name="Matsuura N."/>
            <person name="Tourlousse M.D."/>
            <person name="Ohashi A."/>
            <person name="Hugenholtz P."/>
            <person name="Sekiguchi Y."/>
        </authorList>
    </citation>
    <scope>NUCLEOTIDE SEQUENCE</scope>
    <source>
        <strain evidence="2">KIBI-1</strain>
    </source>
</reference>
<sequence length="236" mass="26080">MTNSSLAAGAQPFLDDLQTWLESLPNLPVNEALPHPQRAAVLSVDVISGFCESGSLASPRVGRIVPPIAQLMSAVWDAGLRHIALLQDTHEENAVEFGAWPAHCVRGSHESETVEALRRLPFYPHMTVLPKNSIHPALNTGLDAWLAERPELDTFIVVGDCTDLCTYQLAMHIRLSANAYQRPWRVIIPAECVDTYDRPLEDARAQGGWAHPADLLHAVFLYHMALNGMEVVRAIR</sequence>
<dbReference type="SUPFAM" id="SSF52499">
    <property type="entry name" value="Isochorismatase-like hydrolases"/>
    <property type="match status" value="1"/>
</dbReference>
<dbReference type="Pfam" id="PF00857">
    <property type="entry name" value="Isochorismatase"/>
    <property type="match status" value="1"/>
</dbReference>
<dbReference type="RefSeq" id="WP_062419579.1">
    <property type="nucleotide sequence ID" value="NZ_BBXZ01000172.1"/>
</dbReference>
<reference evidence="3 4" key="2">
    <citation type="submission" date="2015-07" db="EMBL/GenBank/DDBJ databases">
        <title>Genome sequence of Levilinea saccharolytica DSM 16555.</title>
        <authorList>
            <person name="Hemp J."/>
            <person name="Ward L.M."/>
            <person name="Pace L.A."/>
            <person name="Fischer W.W."/>
        </authorList>
    </citation>
    <scope>NUCLEOTIDE SEQUENCE [LARGE SCALE GENOMIC DNA]</scope>
    <source>
        <strain evidence="3 4">KIBI-1</strain>
    </source>
</reference>
<dbReference type="Gene3D" id="3.40.50.850">
    <property type="entry name" value="Isochorismatase-like"/>
    <property type="match status" value="1"/>
</dbReference>
<name>A0A0M8JQ61_9CHLR</name>
<evidence type="ECO:0000313" key="3">
    <source>
        <dbReference type="EMBL" id="KPL80928.1"/>
    </source>
</evidence>
<dbReference type="AlphaFoldDB" id="A0A0M8JQ61"/>
<evidence type="ECO:0000259" key="1">
    <source>
        <dbReference type="Pfam" id="PF00857"/>
    </source>
</evidence>